<organism evidence="2 3">
    <name type="scientific">Sphingomonas jinjuensis</name>
    <dbReference type="NCBI Taxonomy" id="535907"/>
    <lineage>
        <taxon>Bacteria</taxon>
        <taxon>Pseudomonadati</taxon>
        <taxon>Pseudomonadota</taxon>
        <taxon>Alphaproteobacteria</taxon>
        <taxon>Sphingomonadales</taxon>
        <taxon>Sphingomonadaceae</taxon>
        <taxon>Sphingomonas</taxon>
    </lineage>
</organism>
<evidence type="ECO:0000313" key="3">
    <source>
        <dbReference type="Proteomes" id="UP000529795"/>
    </source>
</evidence>
<dbReference type="RefSeq" id="WP_183984434.1">
    <property type="nucleotide sequence ID" value="NZ_JACIEV010000005.1"/>
</dbReference>
<name>A0A840FJN1_9SPHN</name>
<reference evidence="2 3" key="1">
    <citation type="submission" date="2020-08" db="EMBL/GenBank/DDBJ databases">
        <title>Genomic Encyclopedia of Type Strains, Phase IV (KMG-IV): sequencing the most valuable type-strain genomes for metagenomic binning, comparative biology and taxonomic classification.</title>
        <authorList>
            <person name="Goeker M."/>
        </authorList>
    </citation>
    <scope>NUCLEOTIDE SEQUENCE [LARGE SCALE GENOMIC DNA]</scope>
    <source>
        <strain evidence="2 3">YC6723</strain>
    </source>
</reference>
<dbReference type="AlphaFoldDB" id="A0A840FJN1"/>
<evidence type="ECO:0000256" key="1">
    <source>
        <dbReference type="SAM" id="MobiDB-lite"/>
    </source>
</evidence>
<dbReference type="Pfam" id="PF05136">
    <property type="entry name" value="Phage_portal_2"/>
    <property type="match status" value="1"/>
</dbReference>
<feature type="region of interest" description="Disordered" evidence="1">
    <location>
        <begin position="529"/>
        <end position="561"/>
    </location>
</feature>
<keyword evidence="3" id="KW-1185">Reference proteome</keyword>
<accession>A0A840FJN1</accession>
<comment type="caution">
    <text evidence="2">The sequence shown here is derived from an EMBL/GenBank/DDBJ whole genome shotgun (WGS) entry which is preliminary data.</text>
</comment>
<dbReference type="Proteomes" id="UP000529795">
    <property type="component" value="Unassembled WGS sequence"/>
</dbReference>
<sequence length="561" mass="60713">MKVTASPSLIDRAVAFVNPRAGLARMEARTRLAASAAVFGSSGGYRGAQPDRSARRGWFARARSANADTLPNAERLRAEQRDAAMNQPIATAAINRKTTFVIGTGLMAIPAVNGAALGLSDDEQEEWEQRIASDYDAYMASKDVDAARQATGYGVQSIIERGAMTSGDILALRVMPTSQPGRVIETAWKLVEADRLRNPRQVQDGAVDARTGNRIIGGVELDAFDAPVAYHILRQHPGDLQVNAAANQEPERIEAWDRALDLPRVVHVYKKERPEQVRGVGMLATVLEPLKMVSDLSDAELFAAVMSAMIAVVYKSPGATPMPEPDYGDETGVASGDEAAVAYDIPPPANQYRFESGSVMEIDSEAEVDIKSPGRPNSAFDPFFQAVVRQIGAATGIPAGVLMLMFNSSYTASKAELEALYLEVRAERAWFGGDWCAPTFVCFIAEKVARGDYVMPGFFRDPAVRAAWTGVDWRGDGKITLNPAQEANGYKIRQDNGWQTGEEITAELTGGSYRENIRRRGREHRAWVSEGLPVAVSPGTPASGAKPQPDDPGADKKDDKE</sequence>
<dbReference type="InterPro" id="IPR006429">
    <property type="entry name" value="Phage_lambda_portal"/>
</dbReference>
<proteinExistence type="predicted"/>
<dbReference type="GO" id="GO:0019068">
    <property type="term" value="P:virion assembly"/>
    <property type="evidence" value="ECO:0007669"/>
    <property type="project" value="InterPro"/>
</dbReference>
<evidence type="ECO:0000313" key="2">
    <source>
        <dbReference type="EMBL" id="MBB4154168.1"/>
    </source>
</evidence>
<dbReference type="EMBL" id="JACIEV010000005">
    <property type="protein sequence ID" value="MBB4154168.1"/>
    <property type="molecule type" value="Genomic_DNA"/>
</dbReference>
<dbReference type="GO" id="GO:0005198">
    <property type="term" value="F:structural molecule activity"/>
    <property type="evidence" value="ECO:0007669"/>
    <property type="project" value="InterPro"/>
</dbReference>
<gene>
    <name evidence="2" type="ORF">GGQ80_002078</name>
</gene>
<protein>
    <submittedName>
        <fullName evidence="2">Lambda family phage portal protein</fullName>
    </submittedName>
</protein>